<dbReference type="EMBL" id="JASGBP010000005">
    <property type="protein sequence ID" value="MDI9257584.1"/>
    <property type="molecule type" value="Genomic_DNA"/>
</dbReference>
<evidence type="ECO:0000256" key="1">
    <source>
        <dbReference type="SAM" id="SignalP"/>
    </source>
</evidence>
<comment type="caution">
    <text evidence="2">The sequence shown here is derived from an EMBL/GenBank/DDBJ whole genome shotgun (WGS) entry which is preliminary data.</text>
</comment>
<name>A0ABT6XSF6_9FLAO</name>
<feature type="signal peptide" evidence="1">
    <location>
        <begin position="1"/>
        <end position="21"/>
    </location>
</feature>
<dbReference type="RefSeq" id="WP_283239262.1">
    <property type="nucleotide sequence ID" value="NZ_JASGBP010000005.1"/>
</dbReference>
<sequence>MKIIKSLFAFAAIFTLNSSSAQSITEKWPQIKAYHDVMVKSFHSSEAGNLESIKMNSALLLEKAEALSVETMPEEFRSPKLIESLVLLKKETKTVNELVLQKAADSQIIEALSKLHETFHKIAGMCQAV</sequence>
<keyword evidence="1" id="KW-0732">Signal</keyword>
<protein>
    <submittedName>
        <fullName evidence="2">Uncharacterized protein</fullName>
    </submittedName>
</protein>
<feature type="chain" id="PRO_5045489830" evidence="1">
    <location>
        <begin position="22"/>
        <end position="129"/>
    </location>
</feature>
<proteinExistence type="predicted"/>
<organism evidence="2 3">
    <name type="scientific">Flavobacterium sedimenticola</name>
    <dbReference type="NCBI Taxonomy" id="3043286"/>
    <lineage>
        <taxon>Bacteria</taxon>
        <taxon>Pseudomonadati</taxon>
        <taxon>Bacteroidota</taxon>
        <taxon>Flavobacteriia</taxon>
        <taxon>Flavobacteriales</taxon>
        <taxon>Flavobacteriaceae</taxon>
        <taxon>Flavobacterium</taxon>
    </lineage>
</organism>
<keyword evidence="3" id="KW-1185">Reference proteome</keyword>
<reference evidence="2 3" key="1">
    <citation type="submission" date="2023-05" db="EMBL/GenBank/DDBJ databases">
        <title>Flavobacterium sedimenti sp. nov., isolated from the sediment.</title>
        <authorList>
            <person name="Wu N."/>
        </authorList>
    </citation>
    <scope>NUCLEOTIDE SEQUENCE [LARGE SCALE GENOMIC DNA]</scope>
    <source>
        <strain evidence="2 3">YZ-48</strain>
    </source>
</reference>
<dbReference type="Proteomes" id="UP001230035">
    <property type="component" value="Unassembled WGS sequence"/>
</dbReference>
<accession>A0ABT6XSF6</accession>
<evidence type="ECO:0000313" key="3">
    <source>
        <dbReference type="Proteomes" id="UP001230035"/>
    </source>
</evidence>
<evidence type="ECO:0000313" key="2">
    <source>
        <dbReference type="EMBL" id="MDI9257584.1"/>
    </source>
</evidence>
<gene>
    <name evidence="2" type="ORF">QHT84_09170</name>
</gene>